<accession>A0A8S0TKR2</accession>
<dbReference type="AlphaFoldDB" id="A0A8S0TKR2"/>
<keyword evidence="2" id="KW-1185">Reference proteome</keyword>
<comment type="caution">
    <text evidence="1">The sequence shown here is derived from an EMBL/GenBank/DDBJ whole genome shotgun (WGS) entry which is preliminary data.</text>
</comment>
<dbReference type="Proteomes" id="UP000594638">
    <property type="component" value="Unassembled WGS sequence"/>
</dbReference>
<reference evidence="1 2" key="1">
    <citation type="submission" date="2019-12" db="EMBL/GenBank/DDBJ databases">
        <authorList>
            <person name="Alioto T."/>
            <person name="Alioto T."/>
            <person name="Gomez Garrido J."/>
        </authorList>
    </citation>
    <scope>NUCLEOTIDE SEQUENCE [LARGE SCALE GENOMIC DNA]</scope>
</reference>
<organism evidence="1 2">
    <name type="scientific">Olea europaea subsp. europaea</name>
    <dbReference type="NCBI Taxonomy" id="158383"/>
    <lineage>
        <taxon>Eukaryota</taxon>
        <taxon>Viridiplantae</taxon>
        <taxon>Streptophyta</taxon>
        <taxon>Embryophyta</taxon>
        <taxon>Tracheophyta</taxon>
        <taxon>Spermatophyta</taxon>
        <taxon>Magnoliopsida</taxon>
        <taxon>eudicotyledons</taxon>
        <taxon>Gunneridae</taxon>
        <taxon>Pentapetalae</taxon>
        <taxon>asterids</taxon>
        <taxon>lamiids</taxon>
        <taxon>Lamiales</taxon>
        <taxon>Oleaceae</taxon>
        <taxon>Oleeae</taxon>
        <taxon>Olea</taxon>
    </lineage>
</organism>
<gene>
    <name evidence="1" type="ORF">OLEA9_A013450</name>
</gene>
<dbReference type="Gramene" id="OE9A013450T1">
    <property type="protein sequence ID" value="OE9A013450C1"/>
    <property type="gene ID" value="OE9A013450"/>
</dbReference>
<sequence length="127" mass="14116">MARMACPRESSWLRHCARCECRRKLLQLAGRVSRSRLCCVGPPGRPRLASPRGGAKPFCVQRAHGGGTRPAANQVHERIVTNWKQTRFSRIARGSSRSLTRLRPAASGSSKATQCRRCHDAAHVDWS</sequence>
<dbReference type="EMBL" id="CACTIH010007260">
    <property type="protein sequence ID" value="CAA3006395.1"/>
    <property type="molecule type" value="Genomic_DNA"/>
</dbReference>
<evidence type="ECO:0000313" key="1">
    <source>
        <dbReference type="EMBL" id="CAA3006395.1"/>
    </source>
</evidence>
<protein>
    <submittedName>
        <fullName evidence="1">Uncharacterized protein</fullName>
    </submittedName>
</protein>
<proteinExistence type="predicted"/>
<evidence type="ECO:0000313" key="2">
    <source>
        <dbReference type="Proteomes" id="UP000594638"/>
    </source>
</evidence>
<name>A0A8S0TKR2_OLEEU</name>